<feature type="compositionally biased region" description="Polar residues" evidence="1">
    <location>
        <begin position="281"/>
        <end position="291"/>
    </location>
</feature>
<evidence type="ECO:0000256" key="1">
    <source>
        <dbReference type="SAM" id="MobiDB-lite"/>
    </source>
</evidence>
<feature type="region of interest" description="Disordered" evidence="1">
    <location>
        <begin position="50"/>
        <end position="74"/>
    </location>
</feature>
<evidence type="ECO:0000313" key="3">
    <source>
        <dbReference type="Proteomes" id="UP000324585"/>
    </source>
</evidence>
<sequence>MVARSAPEQGVKPGPGRPRGSTQKTNAGATAPVAVDAHLAQAAVISGAGVGIISKRPRGRPPGSKSKPRVVPDSPLTTLAYAQNETVVPPHLAAADMDHVPGIAAYHLEDAAFKQGAEAEDATRMLPLDSQEPWIIKKGTHAKVSTSAPQVDATSVLTTSLLRASGSVKSPSDVKANEPPGPRTARNRFTQYSYRASEGPPRSTIPLAPTRPGEALGLANRQKDNLMIAETIPGTRKPDPGDAVSGEKYDSVSVLGHPSTTEKKKRGRPNSAPSVHALHSGSGNIDGSGMSTLRPKMMETSVAASPPPLLAGSPSLVPQKRGPGRPRKVREPESALTVESPPVHRKRGRPKKTTNDPSADTVAVEAEQGAHTLMLRPERVTESVPKLPAKRGRPRKDATVASRSSIPLLPEAPNQIIPS</sequence>
<dbReference type="InterPro" id="IPR017956">
    <property type="entry name" value="AT_hook_DNA-bd_motif"/>
</dbReference>
<dbReference type="EMBL" id="VRMN01000004">
    <property type="protein sequence ID" value="KAA8494616.1"/>
    <property type="molecule type" value="Genomic_DNA"/>
</dbReference>
<feature type="region of interest" description="Disordered" evidence="1">
    <location>
        <begin position="164"/>
        <end position="419"/>
    </location>
</feature>
<feature type="region of interest" description="Disordered" evidence="1">
    <location>
        <begin position="1"/>
        <end position="32"/>
    </location>
</feature>
<accession>A0A5J4YTD8</accession>
<dbReference type="Proteomes" id="UP000324585">
    <property type="component" value="Unassembled WGS sequence"/>
</dbReference>
<dbReference type="AlphaFoldDB" id="A0A5J4YTD8"/>
<feature type="compositionally biased region" description="Basic and acidic residues" evidence="1">
    <location>
        <begin position="236"/>
        <end position="250"/>
    </location>
</feature>
<comment type="caution">
    <text evidence="2">The sequence shown here is derived from an EMBL/GenBank/DDBJ whole genome shotgun (WGS) entry which is preliminary data.</text>
</comment>
<name>A0A5J4YTD8_PORPP</name>
<gene>
    <name evidence="2" type="ORF">FVE85_2857</name>
</gene>
<dbReference type="SMART" id="SM00384">
    <property type="entry name" value="AT_hook"/>
    <property type="match status" value="5"/>
</dbReference>
<feature type="compositionally biased region" description="Basic residues" evidence="1">
    <location>
        <begin position="343"/>
        <end position="352"/>
    </location>
</feature>
<reference evidence="3" key="1">
    <citation type="journal article" date="2019" name="Nat. Commun.">
        <title>Expansion of phycobilisome linker gene families in mesophilic red algae.</title>
        <authorList>
            <person name="Lee J."/>
            <person name="Kim D."/>
            <person name="Bhattacharya D."/>
            <person name="Yoon H.S."/>
        </authorList>
    </citation>
    <scope>NUCLEOTIDE SEQUENCE [LARGE SCALE GENOMIC DNA]</scope>
    <source>
        <strain evidence="3">CCMP 1328</strain>
    </source>
</reference>
<dbReference type="GO" id="GO:0003677">
    <property type="term" value="F:DNA binding"/>
    <property type="evidence" value="ECO:0007669"/>
    <property type="project" value="InterPro"/>
</dbReference>
<keyword evidence="3" id="KW-1185">Reference proteome</keyword>
<evidence type="ECO:0000313" key="2">
    <source>
        <dbReference type="EMBL" id="KAA8494616.1"/>
    </source>
</evidence>
<protein>
    <submittedName>
        <fullName evidence="2">Uncharacterized protein</fullName>
    </submittedName>
</protein>
<organism evidence="2 3">
    <name type="scientific">Porphyridium purpureum</name>
    <name type="common">Red alga</name>
    <name type="synonym">Porphyridium cruentum</name>
    <dbReference type="NCBI Taxonomy" id="35688"/>
    <lineage>
        <taxon>Eukaryota</taxon>
        <taxon>Rhodophyta</taxon>
        <taxon>Bangiophyceae</taxon>
        <taxon>Porphyridiales</taxon>
        <taxon>Porphyridiaceae</taxon>
        <taxon>Porphyridium</taxon>
    </lineage>
</organism>
<dbReference type="PRINTS" id="PR00929">
    <property type="entry name" value="ATHOOK"/>
</dbReference>
<proteinExistence type="predicted"/>